<dbReference type="PROSITE" id="PS50851">
    <property type="entry name" value="CHEW"/>
    <property type="match status" value="1"/>
</dbReference>
<sequence>MANETVSAPEQKLIVFQLKDKEYVIPVEEVKSIERPLPITRVPGTPPYIKGVMNLRGLVIPVIDLKVRLGMEEEAINEKTRIVIVLVEGHEVGFIVDGANDVIDVAKDAIEPPQHTSNEKVDEFIEGVFQYQKRIMILLKLGKVLEKEMAHF</sequence>
<evidence type="ECO:0000259" key="1">
    <source>
        <dbReference type="PROSITE" id="PS50851"/>
    </source>
</evidence>
<dbReference type="CDD" id="cd00732">
    <property type="entry name" value="CheW"/>
    <property type="match status" value="1"/>
</dbReference>
<name>A0ABP3G0H3_9BACI</name>
<dbReference type="PANTHER" id="PTHR22617:SF23">
    <property type="entry name" value="CHEMOTAXIS PROTEIN CHEW"/>
    <property type="match status" value="1"/>
</dbReference>
<protein>
    <submittedName>
        <fullName evidence="2">Chemotaxis protein CheW</fullName>
    </submittedName>
</protein>
<dbReference type="RefSeq" id="WP_343799244.1">
    <property type="nucleotide sequence ID" value="NZ_BAAADJ010000022.1"/>
</dbReference>
<accession>A0ABP3G0H3</accession>
<dbReference type="EMBL" id="BAAADJ010000022">
    <property type="protein sequence ID" value="GAA0331974.1"/>
    <property type="molecule type" value="Genomic_DNA"/>
</dbReference>
<reference evidence="3" key="1">
    <citation type="journal article" date="2019" name="Int. J. Syst. Evol. Microbiol.">
        <title>The Global Catalogue of Microorganisms (GCM) 10K type strain sequencing project: providing services to taxonomists for standard genome sequencing and annotation.</title>
        <authorList>
            <consortium name="The Broad Institute Genomics Platform"/>
            <consortium name="The Broad Institute Genome Sequencing Center for Infectious Disease"/>
            <person name="Wu L."/>
            <person name="Ma J."/>
        </authorList>
    </citation>
    <scope>NUCLEOTIDE SEQUENCE [LARGE SCALE GENOMIC DNA]</scope>
    <source>
        <strain evidence="3">JCM 9731</strain>
    </source>
</reference>
<dbReference type="InterPro" id="IPR036061">
    <property type="entry name" value="CheW-like_dom_sf"/>
</dbReference>
<dbReference type="Proteomes" id="UP001500782">
    <property type="component" value="Unassembled WGS sequence"/>
</dbReference>
<gene>
    <name evidence="2" type="ORF">GCM10008967_23260</name>
</gene>
<dbReference type="InterPro" id="IPR002545">
    <property type="entry name" value="CheW-lke_dom"/>
</dbReference>
<dbReference type="Gene3D" id="2.40.50.180">
    <property type="entry name" value="CheA-289, Domain 4"/>
    <property type="match status" value="1"/>
</dbReference>
<dbReference type="InterPro" id="IPR039315">
    <property type="entry name" value="CheW"/>
</dbReference>
<dbReference type="Pfam" id="PF01584">
    <property type="entry name" value="CheW"/>
    <property type="match status" value="1"/>
</dbReference>
<evidence type="ECO:0000313" key="2">
    <source>
        <dbReference type="EMBL" id="GAA0331974.1"/>
    </source>
</evidence>
<dbReference type="SUPFAM" id="SSF50341">
    <property type="entry name" value="CheW-like"/>
    <property type="match status" value="1"/>
</dbReference>
<dbReference type="SMART" id="SM00260">
    <property type="entry name" value="CheW"/>
    <property type="match status" value="1"/>
</dbReference>
<feature type="domain" description="CheW-like" evidence="1">
    <location>
        <begin position="10"/>
        <end position="150"/>
    </location>
</feature>
<evidence type="ECO:0000313" key="3">
    <source>
        <dbReference type="Proteomes" id="UP001500782"/>
    </source>
</evidence>
<keyword evidence="3" id="KW-1185">Reference proteome</keyword>
<comment type="caution">
    <text evidence="2">The sequence shown here is derived from an EMBL/GenBank/DDBJ whole genome shotgun (WGS) entry which is preliminary data.</text>
</comment>
<dbReference type="PANTHER" id="PTHR22617">
    <property type="entry name" value="CHEMOTAXIS SENSOR HISTIDINE KINASE-RELATED"/>
    <property type="match status" value="1"/>
</dbReference>
<proteinExistence type="predicted"/>
<dbReference type="Gene3D" id="2.30.30.40">
    <property type="entry name" value="SH3 Domains"/>
    <property type="match status" value="1"/>
</dbReference>
<organism evidence="2 3">
    <name type="scientific">Bacillus carboniphilus</name>
    <dbReference type="NCBI Taxonomy" id="86663"/>
    <lineage>
        <taxon>Bacteria</taxon>
        <taxon>Bacillati</taxon>
        <taxon>Bacillota</taxon>
        <taxon>Bacilli</taxon>
        <taxon>Bacillales</taxon>
        <taxon>Bacillaceae</taxon>
        <taxon>Bacillus</taxon>
    </lineage>
</organism>